<dbReference type="InterPro" id="IPR005719">
    <property type="entry name" value="Dihydroorotate_DH_2"/>
</dbReference>
<comment type="similarity">
    <text evidence="4 11">Belongs to the dihydroorotate dehydrogenase family. Type 2 subfamily.</text>
</comment>
<dbReference type="PANTHER" id="PTHR48109:SF4">
    <property type="entry name" value="DIHYDROOROTATE DEHYDROGENASE (QUINONE), MITOCHONDRIAL"/>
    <property type="match status" value="1"/>
</dbReference>
<comment type="pathway">
    <text evidence="3 11">Pyrimidine metabolism; UMP biosynthesis via de novo pathway; orotate from (S)-dihydroorotate (quinone route): step 1/1.</text>
</comment>
<feature type="binding site" evidence="11">
    <location>
        <position position="305"/>
    </location>
    <ligand>
        <name>FMN</name>
        <dbReference type="ChEBI" id="CHEBI:58210"/>
    </ligand>
</feature>
<evidence type="ECO:0000256" key="11">
    <source>
        <dbReference type="HAMAP-Rule" id="MF_00225"/>
    </source>
</evidence>
<feature type="binding site" evidence="11">
    <location>
        <begin position="117"/>
        <end position="121"/>
    </location>
    <ligand>
        <name>substrate</name>
    </ligand>
</feature>
<feature type="binding site" evidence="11">
    <location>
        <begin position="326"/>
        <end position="327"/>
    </location>
    <ligand>
        <name>FMN</name>
        <dbReference type="ChEBI" id="CHEBI:58210"/>
    </ligand>
</feature>
<dbReference type="EC" id="1.3.5.2" evidence="11"/>
<feature type="active site" description="Nucleophile" evidence="11">
    <location>
        <position position="182"/>
    </location>
</feature>
<dbReference type="AlphaFoldDB" id="A0A6L5G8Z2"/>
<gene>
    <name evidence="11" type="primary">pyrD</name>
    <name evidence="13" type="ORF">GFD30_10965</name>
</gene>
<comment type="catalytic activity">
    <reaction evidence="10 11">
        <text>(S)-dihydroorotate + a quinone = orotate + a quinol</text>
        <dbReference type="Rhea" id="RHEA:30187"/>
        <dbReference type="ChEBI" id="CHEBI:24646"/>
        <dbReference type="ChEBI" id="CHEBI:30839"/>
        <dbReference type="ChEBI" id="CHEBI:30864"/>
        <dbReference type="ChEBI" id="CHEBI:132124"/>
        <dbReference type="EC" id="1.3.5.2"/>
    </reaction>
</comment>
<comment type="function">
    <text evidence="1 11">Catalyzes the conversion of dihydroorotate to orotate with quinone as electron acceptor.</text>
</comment>
<keyword evidence="7 11" id="KW-0665">Pyrimidine biosynthesis</keyword>
<keyword evidence="11" id="KW-1003">Cell membrane</keyword>
<name>A0A6L5G8Z2_9ACTN</name>
<feature type="binding site" evidence="11">
    <location>
        <position position="92"/>
    </location>
    <ligand>
        <name>FMN</name>
        <dbReference type="ChEBI" id="CHEBI:58210"/>
    </ligand>
</feature>
<keyword evidence="5 11" id="KW-0285">Flavoprotein</keyword>
<dbReference type="InterPro" id="IPR005720">
    <property type="entry name" value="Dihydroorotate_DH_cat"/>
</dbReference>
<proteinExistence type="inferred from homology"/>
<evidence type="ECO:0000259" key="12">
    <source>
        <dbReference type="Pfam" id="PF01180"/>
    </source>
</evidence>
<feature type="binding site" evidence="11">
    <location>
        <begin position="252"/>
        <end position="253"/>
    </location>
    <ligand>
        <name>substrate</name>
    </ligand>
</feature>
<keyword evidence="9 11" id="KW-0472">Membrane</keyword>
<dbReference type="InterPro" id="IPR001295">
    <property type="entry name" value="Dihydroorotate_DH_CS"/>
</dbReference>
<evidence type="ECO:0000256" key="3">
    <source>
        <dbReference type="ARBA" id="ARBA00005161"/>
    </source>
</evidence>
<feature type="binding site" evidence="11">
    <location>
        <position position="276"/>
    </location>
    <ligand>
        <name>FMN</name>
        <dbReference type="ChEBI" id="CHEBI:58210"/>
    </ligand>
</feature>
<dbReference type="EMBL" id="WIAO01000011">
    <property type="protein sequence ID" value="MQM26086.1"/>
    <property type="molecule type" value="Genomic_DNA"/>
</dbReference>
<dbReference type="Gene3D" id="3.20.20.70">
    <property type="entry name" value="Aldolase class I"/>
    <property type="match status" value="1"/>
</dbReference>
<feature type="binding site" evidence="11">
    <location>
        <position position="184"/>
    </location>
    <ligand>
        <name>substrate</name>
    </ligand>
</feature>
<evidence type="ECO:0000313" key="13">
    <source>
        <dbReference type="EMBL" id="MQM26086.1"/>
    </source>
</evidence>
<keyword evidence="8 11" id="KW-0560">Oxidoreductase</keyword>
<evidence type="ECO:0000256" key="10">
    <source>
        <dbReference type="ARBA" id="ARBA00048639"/>
    </source>
</evidence>
<comment type="cofactor">
    <cofactor evidence="11">
        <name>FMN</name>
        <dbReference type="ChEBI" id="CHEBI:58210"/>
    </cofactor>
    <text evidence="11">Binds 1 FMN per subunit.</text>
</comment>
<feature type="binding site" evidence="11">
    <location>
        <begin position="68"/>
        <end position="72"/>
    </location>
    <ligand>
        <name>FMN</name>
        <dbReference type="ChEBI" id="CHEBI:58210"/>
    </ligand>
</feature>
<dbReference type="Pfam" id="PF01180">
    <property type="entry name" value="DHO_dh"/>
    <property type="match status" value="1"/>
</dbReference>
<dbReference type="NCBIfam" id="NF003652">
    <property type="entry name" value="PRK05286.2-5"/>
    <property type="match status" value="1"/>
</dbReference>
<evidence type="ECO:0000256" key="6">
    <source>
        <dbReference type="ARBA" id="ARBA00022643"/>
    </source>
</evidence>
<dbReference type="Proteomes" id="UP000477750">
    <property type="component" value="Unassembled WGS sequence"/>
</dbReference>
<dbReference type="HAMAP" id="MF_00225">
    <property type="entry name" value="DHO_dh_type2"/>
    <property type="match status" value="1"/>
</dbReference>
<dbReference type="SUPFAM" id="SSF51395">
    <property type="entry name" value="FMN-linked oxidoreductases"/>
    <property type="match status" value="1"/>
</dbReference>
<keyword evidence="6 11" id="KW-0288">FMN</keyword>
<comment type="subcellular location">
    <subcellularLocation>
        <location evidence="11">Cell membrane</location>
        <topology evidence="11">Peripheral membrane protein</topology>
    </subcellularLocation>
    <subcellularLocation>
        <location evidence="2">Membrane</location>
    </subcellularLocation>
</comment>
<dbReference type="GO" id="GO:0044205">
    <property type="term" value="P:'de novo' UMP biosynthetic process"/>
    <property type="evidence" value="ECO:0007669"/>
    <property type="project" value="UniProtKB-UniRule"/>
</dbReference>
<reference evidence="13 14" key="1">
    <citation type="submission" date="2019-10" db="EMBL/GenBank/DDBJ databases">
        <title>Glycomyces albidus sp. nov., a novel actinomycete isolated from rhizosphere soil of wheat (Triticum aestivum L.).</title>
        <authorList>
            <person name="Qian L."/>
        </authorList>
    </citation>
    <scope>NUCLEOTIDE SEQUENCE [LARGE SCALE GENOMIC DNA]</scope>
    <source>
        <strain evidence="13 14">NEAU-7082</strain>
    </source>
</reference>
<organism evidence="13 14">
    <name type="scientific">Glycomyces albidus</name>
    <dbReference type="NCBI Taxonomy" id="2656774"/>
    <lineage>
        <taxon>Bacteria</taxon>
        <taxon>Bacillati</taxon>
        <taxon>Actinomycetota</taxon>
        <taxon>Actinomycetes</taxon>
        <taxon>Glycomycetales</taxon>
        <taxon>Glycomycetaceae</taxon>
        <taxon>Glycomyces</taxon>
    </lineage>
</organism>
<evidence type="ECO:0000256" key="2">
    <source>
        <dbReference type="ARBA" id="ARBA00004370"/>
    </source>
</evidence>
<comment type="subunit">
    <text evidence="11">Monomer.</text>
</comment>
<evidence type="ECO:0000256" key="1">
    <source>
        <dbReference type="ARBA" id="ARBA00003125"/>
    </source>
</evidence>
<dbReference type="PROSITE" id="PS00912">
    <property type="entry name" value="DHODEHASE_2"/>
    <property type="match status" value="1"/>
</dbReference>
<evidence type="ECO:0000256" key="4">
    <source>
        <dbReference type="ARBA" id="ARBA00005359"/>
    </source>
</evidence>
<dbReference type="CDD" id="cd04738">
    <property type="entry name" value="DHOD_2_like"/>
    <property type="match status" value="1"/>
</dbReference>
<feature type="binding site" evidence="11">
    <location>
        <position position="223"/>
    </location>
    <ligand>
        <name>FMN</name>
        <dbReference type="ChEBI" id="CHEBI:58210"/>
    </ligand>
</feature>
<dbReference type="PANTHER" id="PTHR48109">
    <property type="entry name" value="DIHYDROOROTATE DEHYDROGENASE (QUINONE), MITOCHONDRIAL-RELATED"/>
    <property type="match status" value="1"/>
</dbReference>
<feature type="binding site" evidence="11">
    <location>
        <position position="179"/>
    </location>
    <ligand>
        <name>substrate</name>
    </ligand>
</feature>
<dbReference type="UniPathway" id="UPA00070">
    <property type="reaction ID" value="UER00946"/>
</dbReference>
<evidence type="ECO:0000256" key="8">
    <source>
        <dbReference type="ARBA" id="ARBA00023002"/>
    </source>
</evidence>
<dbReference type="RefSeq" id="WP_153025264.1">
    <property type="nucleotide sequence ID" value="NZ_WIAO01000011.1"/>
</dbReference>
<feature type="binding site" evidence="11">
    <location>
        <position position="146"/>
    </location>
    <ligand>
        <name>FMN</name>
        <dbReference type="ChEBI" id="CHEBI:58210"/>
    </ligand>
</feature>
<evidence type="ECO:0000256" key="7">
    <source>
        <dbReference type="ARBA" id="ARBA00022975"/>
    </source>
</evidence>
<evidence type="ECO:0000256" key="5">
    <source>
        <dbReference type="ARBA" id="ARBA00022630"/>
    </source>
</evidence>
<dbReference type="NCBIfam" id="TIGR01036">
    <property type="entry name" value="pyrD_sub2"/>
    <property type="match status" value="1"/>
</dbReference>
<dbReference type="InterPro" id="IPR050074">
    <property type="entry name" value="DHO_dehydrogenase"/>
</dbReference>
<protein>
    <recommendedName>
        <fullName evidence="11">Dihydroorotate dehydrogenase (quinone)</fullName>
        <ecNumber evidence="11">1.3.5.2</ecNumber>
    </recommendedName>
    <alternativeName>
        <fullName evidence="11">DHOdehase</fullName>
        <shortName evidence="11">DHOD</shortName>
        <shortName evidence="11">DHODase</shortName>
    </alternativeName>
    <alternativeName>
        <fullName evidence="11">Dihydroorotate oxidase</fullName>
    </alternativeName>
</protein>
<dbReference type="InterPro" id="IPR013785">
    <property type="entry name" value="Aldolase_TIM"/>
</dbReference>
<dbReference type="PROSITE" id="PS00911">
    <property type="entry name" value="DHODEHASE_1"/>
    <property type="match status" value="1"/>
</dbReference>
<dbReference type="GO" id="GO:0106430">
    <property type="term" value="F:dihydroorotate dehydrogenase (quinone) activity"/>
    <property type="evidence" value="ECO:0007669"/>
    <property type="project" value="UniProtKB-EC"/>
</dbReference>
<sequence>MLYQNLARPVLFRIGRGDAEKAHDLTLRWLTRLSEQRQVRNALIKLNRLSAPVTVCGIPFPNPIGLAAGLDKNGVAVGAWPALGFGFAEIGTVTAQPQPGNPQPRMFRARRSQAIVNRMGFNNDGAQALAARLAAVPAVDCPLGISIGKSKAVPLEGAIEDYLQSMRFLYPFADYFAINVSSPNTPGLRRLQDAGALRDLLAALHAEGLRLAAGRPTRPILVKIAPDLTEPALAQLLEVCLDAGVAGVIATNTTLGRDGILPEEDAVAAEPGGMSGRPLTLVAREIVRFVHRETGGRLPIIGSGGIMTADDAQAMFDAGASLVQVYSGLIYNGPGMVHASARRYRRTARRHHRHSATPDTRNHA</sequence>
<accession>A0A6L5G8Z2</accession>
<feature type="binding site" evidence="11">
    <location>
        <position position="72"/>
    </location>
    <ligand>
        <name>substrate</name>
    </ligand>
</feature>
<feature type="binding site" evidence="11">
    <location>
        <position position="251"/>
    </location>
    <ligand>
        <name>FMN</name>
        <dbReference type="ChEBI" id="CHEBI:58210"/>
    </ligand>
</feature>
<feature type="binding site" evidence="11">
    <location>
        <position position="179"/>
    </location>
    <ligand>
        <name>FMN</name>
        <dbReference type="ChEBI" id="CHEBI:58210"/>
    </ligand>
</feature>
<feature type="domain" description="Dihydroorotate dehydrogenase catalytic" evidence="12">
    <location>
        <begin position="53"/>
        <end position="338"/>
    </location>
</feature>
<keyword evidence="14" id="KW-1185">Reference proteome</keyword>
<evidence type="ECO:0000256" key="9">
    <source>
        <dbReference type="ARBA" id="ARBA00023136"/>
    </source>
</evidence>
<dbReference type="GO" id="GO:0005737">
    <property type="term" value="C:cytoplasm"/>
    <property type="evidence" value="ECO:0007669"/>
    <property type="project" value="InterPro"/>
</dbReference>
<evidence type="ECO:0000313" key="14">
    <source>
        <dbReference type="Proteomes" id="UP000477750"/>
    </source>
</evidence>
<comment type="caution">
    <text evidence="13">The sequence shown here is derived from an EMBL/GenBank/DDBJ whole genome shotgun (WGS) entry which is preliminary data.</text>
</comment>
<dbReference type="GO" id="GO:0005886">
    <property type="term" value="C:plasma membrane"/>
    <property type="evidence" value="ECO:0007669"/>
    <property type="project" value="UniProtKB-SubCell"/>
</dbReference>
<dbReference type="GO" id="GO:0006207">
    <property type="term" value="P:'de novo' pyrimidine nucleobase biosynthetic process"/>
    <property type="evidence" value="ECO:0007669"/>
    <property type="project" value="UniProtKB-UniRule"/>
</dbReference>